<dbReference type="UniPathway" id="UPA00031">
    <property type="reaction ID" value="UER00007"/>
</dbReference>
<proteinExistence type="inferred from homology"/>
<dbReference type="InterPro" id="IPR021130">
    <property type="entry name" value="PRib-ATP_PPHydrolase-like"/>
</dbReference>
<name>M6GEN2_LEPIR</name>
<comment type="subcellular location">
    <subcellularLocation>
        <location evidence="2 10">Cytoplasm</location>
    </subcellularLocation>
</comment>
<dbReference type="SUPFAM" id="SSF101386">
    <property type="entry name" value="all-alpha NTP pyrophosphatases"/>
    <property type="match status" value="1"/>
</dbReference>
<dbReference type="InterPro" id="IPR008179">
    <property type="entry name" value="HisE"/>
</dbReference>
<evidence type="ECO:0000256" key="6">
    <source>
        <dbReference type="ARBA" id="ARBA00022741"/>
    </source>
</evidence>
<dbReference type="GO" id="GO:0004636">
    <property type="term" value="F:phosphoribosyl-ATP diphosphatase activity"/>
    <property type="evidence" value="ECO:0007669"/>
    <property type="project" value="UniProtKB-UniRule"/>
</dbReference>
<evidence type="ECO:0000256" key="10">
    <source>
        <dbReference type="HAMAP-Rule" id="MF_01020"/>
    </source>
</evidence>
<dbReference type="HAMAP" id="MF_01020">
    <property type="entry name" value="HisE"/>
    <property type="match status" value="1"/>
</dbReference>
<dbReference type="GO" id="GO:0000105">
    <property type="term" value="P:L-histidine biosynthetic process"/>
    <property type="evidence" value="ECO:0007669"/>
    <property type="project" value="UniProtKB-UniRule"/>
</dbReference>
<evidence type="ECO:0000256" key="5">
    <source>
        <dbReference type="ARBA" id="ARBA00022605"/>
    </source>
</evidence>
<evidence type="ECO:0000256" key="4">
    <source>
        <dbReference type="ARBA" id="ARBA00022490"/>
    </source>
</evidence>
<evidence type="ECO:0000313" key="11">
    <source>
        <dbReference type="EMBL" id="EMM80974.1"/>
    </source>
</evidence>
<dbReference type="Proteomes" id="UP000012128">
    <property type="component" value="Unassembled WGS sequence"/>
</dbReference>
<comment type="catalytic activity">
    <reaction evidence="1 10">
        <text>1-(5-phospho-beta-D-ribosyl)-ATP + H2O = 1-(5-phospho-beta-D-ribosyl)-5'-AMP + diphosphate + H(+)</text>
        <dbReference type="Rhea" id="RHEA:22828"/>
        <dbReference type="ChEBI" id="CHEBI:15377"/>
        <dbReference type="ChEBI" id="CHEBI:15378"/>
        <dbReference type="ChEBI" id="CHEBI:33019"/>
        <dbReference type="ChEBI" id="CHEBI:59457"/>
        <dbReference type="ChEBI" id="CHEBI:73183"/>
        <dbReference type="EC" id="3.6.1.31"/>
    </reaction>
</comment>
<sequence>MSENRRLRKLEADFRKEMVHGIFVTVGKHTQKRKQDLPDKSYTADLFRGGVDRILKKVGEEAGEVIIAAKNSDKKELTHEVADLLFHLQVLLVEQGLSLQEIVEELHKRHS</sequence>
<protein>
    <recommendedName>
        <fullName evidence="10">Phosphoribosyl-ATP pyrophosphatase</fullName>
        <shortName evidence="10">PRA-PH</shortName>
        <ecNumber evidence="10">3.6.1.31</ecNumber>
    </recommendedName>
</protein>
<evidence type="ECO:0000256" key="7">
    <source>
        <dbReference type="ARBA" id="ARBA00022801"/>
    </source>
</evidence>
<evidence type="ECO:0000256" key="2">
    <source>
        <dbReference type="ARBA" id="ARBA00004496"/>
    </source>
</evidence>
<dbReference type="FunFam" id="1.10.287.1080:FF:000002">
    <property type="entry name" value="Histidine biosynthesis bifunctional protein HisIE"/>
    <property type="match status" value="1"/>
</dbReference>
<evidence type="ECO:0000256" key="3">
    <source>
        <dbReference type="ARBA" id="ARBA00005204"/>
    </source>
</evidence>
<dbReference type="PANTHER" id="PTHR42945">
    <property type="entry name" value="HISTIDINE BIOSYNTHESIS BIFUNCTIONAL PROTEIN"/>
    <property type="match status" value="1"/>
</dbReference>
<dbReference type="CDD" id="cd11534">
    <property type="entry name" value="NTP-PPase_HisIE_like"/>
    <property type="match status" value="1"/>
</dbReference>
<keyword evidence="8 10" id="KW-0067">ATP-binding</keyword>
<accession>M6GEN2</accession>
<dbReference type="GO" id="GO:0005737">
    <property type="term" value="C:cytoplasm"/>
    <property type="evidence" value="ECO:0007669"/>
    <property type="project" value="UniProtKB-SubCell"/>
</dbReference>
<keyword evidence="6 10" id="KW-0547">Nucleotide-binding</keyword>
<keyword evidence="4 10" id="KW-0963">Cytoplasm</keyword>
<dbReference type="PANTHER" id="PTHR42945:SF9">
    <property type="entry name" value="HISTIDINE BIOSYNTHESIS BIFUNCTIONAL PROTEIN HISIE"/>
    <property type="match status" value="1"/>
</dbReference>
<evidence type="ECO:0000313" key="12">
    <source>
        <dbReference type="Proteomes" id="UP000012128"/>
    </source>
</evidence>
<organism evidence="11 12">
    <name type="scientific">Leptospira interrogans str. 2006001854</name>
    <dbReference type="NCBI Taxonomy" id="1001590"/>
    <lineage>
        <taxon>Bacteria</taxon>
        <taxon>Pseudomonadati</taxon>
        <taxon>Spirochaetota</taxon>
        <taxon>Spirochaetia</taxon>
        <taxon>Leptospirales</taxon>
        <taxon>Leptospiraceae</taxon>
        <taxon>Leptospira</taxon>
    </lineage>
</organism>
<keyword evidence="7 10" id="KW-0378">Hydrolase</keyword>
<dbReference type="GO" id="GO:0005524">
    <property type="term" value="F:ATP binding"/>
    <property type="evidence" value="ECO:0007669"/>
    <property type="project" value="UniProtKB-KW"/>
</dbReference>
<comment type="caution">
    <text evidence="11">The sequence shown here is derived from an EMBL/GenBank/DDBJ whole genome shotgun (WGS) entry which is preliminary data.</text>
</comment>
<reference evidence="11 12" key="1">
    <citation type="submission" date="2013-01" db="EMBL/GenBank/DDBJ databases">
        <authorList>
            <person name="Harkins D.M."/>
            <person name="Durkin A.S."/>
            <person name="Brinkac L.M."/>
            <person name="Haft D.H."/>
            <person name="Selengut J.D."/>
            <person name="Sanka R."/>
            <person name="DePew J."/>
            <person name="Purushe J."/>
            <person name="Hospenthal D.R."/>
            <person name="Murray C.K."/>
            <person name="Pimentel G."/>
            <person name="Wasfy M."/>
            <person name="Parker T."/>
            <person name="Miller R.S."/>
            <person name="Vinetz J.M."/>
            <person name="Sutton G.G."/>
            <person name="Nierman W.C."/>
            <person name="Fouts D.E."/>
        </authorList>
    </citation>
    <scope>NUCLEOTIDE SEQUENCE [LARGE SCALE GENOMIC DNA]</scope>
    <source>
        <strain evidence="11 12">2006001854</strain>
    </source>
</reference>
<evidence type="ECO:0000256" key="8">
    <source>
        <dbReference type="ARBA" id="ARBA00022840"/>
    </source>
</evidence>
<comment type="pathway">
    <text evidence="3 10">Amino-acid biosynthesis; L-histidine biosynthesis; L-histidine from 5-phospho-alpha-D-ribose 1-diphosphate: step 2/9.</text>
</comment>
<dbReference type="AlphaFoldDB" id="M6GEN2"/>
<dbReference type="EMBL" id="AFLW02000160">
    <property type="protein sequence ID" value="EMM80974.1"/>
    <property type="molecule type" value="Genomic_DNA"/>
</dbReference>
<dbReference type="EC" id="3.6.1.31" evidence="10"/>
<evidence type="ECO:0000256" key="1">
    <source>
        <dbReference type="ARBA" id="ARBA00001460"/>
    </source>
</evidence>
<gene>
    <name evidence="10 11" type="primary">hisE</name>
    <name evidence="11" type="ORF">LEP1GSC037_3383</name>
</gene>
<dbReference type="Pfam" id="PF01503">
    <property type="entry name" value="PRA-PH"/>
    <property type="match status" value="1"/>
</dbReference>
<keyword evidence="9 10" id="KW-0368">Histidine biosynthesis</keyword>
<dbReference type="NCBIfam" id="TIGR03188">
    <property type="entry name" value="histidine_hisI"/>
    <property type="match status" value="1"/>
</dbReference>
<dbReference type="Gene3D" id="1.10.287.1080">
    <property type="entry name" value="MazG-like"/>
    <property type="match status" value="1"/>
</dbReference>
<keyword evidence="5 10" id="KW-0028">Amino-acid biosynthesis</keyword>
<comment type="similarity">
    <text evidence="10">Belongs to the PRA-PH family.</text>
</comment>
<evidence type="ECO:0000256" key="9">
    <source>
        <dbReference type="ARBA" id="ARBA00023102"/>
    </source>
</evidence>